<organism evidence="2 3">
    <name type="scientific">Nocardioides albus</name>
    <dbReference type="NCBI Taxonomy" id="1841"/>
    <lineage>
        <taxon>Bacteria</taxon>
        <taxon>Bacillati</taxon>
        <taxon>Actinomycetota</taxon>
        <taxon>Actinomycetes</taxon>
        <taxon>Propionibacteriales</taxon>
        <taxon>Nocardioidaceae</taxon>
        <taxon>Nocardioides</taxon>
    </lineage>
</organism>
<evidence type="ECO:0000256" key="1">
    <source>
        <dbReference type="SAM" id="MobiDB-lite"/>
    </source>
</evidence>
<keyword evidence="3" id="KW-1185">Reference proteome</keyword>
<proteinExistence type="predicted"/>
<name>A0A7W5AA20_9ACTN</name>
<sequence>MNTKTILLAGGLLLAVVLIGVVIVPELVSDDPEPSQRPSPTSAPSSAGEASTDPVVFGSEVFAAWSKRDQAYEAWWTELQPYLDEAAVAAYRATDPAEIPDVKVNGDLSVDKEPPDLPGLSALVRVPTTGGEFGLFLVRVEESSPWRLLRINFPEGGSKA</sequence>
<dbReference type="RefSeq" id="WP_183551731.1">
    <property type="nucleotide sequence ID" value="NZ_BMQT01000017.1"/>
</dbReference>
<dbReference type="EMBL" id="JACHXG010000017">
    <property type="protein sequence ID" value="MBB3092165.1"/>
    <property type="molecule type" value="Genomic_DNA"/>
</dbReference>
<protein>
    <submittedName>
        <fullName evidence="2">Uncharacterized protein</fullName>
    </submittedName>
</protein>
<gene>
    <name evidence="2" type="ORF">FHS12_005142</name>
</gene>
<reference evidence="2 3" key="1">
    <citation type="submission" date="2020-08" db="EMBL/GenBank/DDBJ databases">
        <title>Genomic Encyclopedia of Type Strains, Phase III (KMG-III): the genomes of soil and plant-associated and newly described type strains.</title>
        <authorList>
            <person name="Whitman W."/>
        </authorList>
    </citation>
    <scope>NUCLEOTIDE SEQUENCE [LARGE SCALE GENOMIC DNA]</scope>
    <source>
        <strain evidence="2 3">CECT 3302</strain>
    </source>
</reference>
<comment type="caution">
    <text evidence="2">The sequence shown here is derived from an EMBL/GenBank/DDBJ whole genome shotgun (WGS) entry which is preliminary data.</text>
</comment>
<evidence type="ECO:0000313" key="2">
    <source>
        <dbReference type="EMBL" id="MBB3092165.1"/>
    </source>
</evidence>
<accession>A0A7W5AA20</accession>
<dbReference type="AlphaFoldDB" id="A0A7W5AA20"/>
<dbReference type="Proteomes" id="UP000577707">
    <property type="component" value="Unassembled WGS sequence"/>
</dbReference>
<feature type="region of interest" description="Disordered" evidence="1">
    <location>
        <begin position="29"/>
        <end position="52"/>
    </location>
</feature>
<evidence type="ECO:0000313" key="3">
    <source>
        <dbReference type="Proteomes" id="UP000577707"/>
    </source>
</evidence>
<feature type="compositionally biased region" description="Polar residues" evidence="1">
    <location>
        <begin position="36"/>
        <end position="49"/>
    </location>
</feature>